<protein>
    <recommendedName>
        <fullName evidence="13">Taste receptor type 2</fullName>
    </recommendedName>
</protein>
<keyword evidence="11 13" id="KW-0807">Transducer</keyword>
<evidence type="ECO:0000256" key="6">
    <source>
        <dbReference type="ARBA" id="ARBA00022989"/>
    </source>
</evidence>
<dbReference type="GeneID" id="101576021"/>
<proteinExistence type="inferred from homology"/>
<evidence type="ECO:0000256" key="9">
    <source>
        <dbReference type="ARBA" id="ARBA00023170"/>
    </source>
</evidence>
<evidence type="ECO:0000256" key="14">
    <source>
        <dbReference type="SAM" id="Phobius"/>
    </source>
</evidence>
<keyword evidence="15" id="KW-1185">Reference proteome</keyword>
<dbReference type="PANTHER" id="PTHR11394:SF23">
    <property type="entry name" value="TASTE RECEPTOR TYPE 2 MEMBER 14"/>
    <property type="match status" value="1"/>
</dbReference>
<evidence type="ECO:0000313" key="15">
    <source>
        <dbReference type="Proteomes" id="UP000515203"/>
    </source>
</evidence>
<evidence type="ECO:0000256" key="3">
    <source>
        <dbReference type="ARBA" id="ARBA00022480"/>
    </source>
</evidence>
<evidence type="ECO:0000256" key="10">
    <source>
        <dbReference type="ARBA" id="ARBA00023180"/>
    </source>
</evidence>
<evidence type="ECO:0000313" key="16">
    <source>
        <dbReference type="RefSeq" id="XP_023565228.1"/>
    </source>
</evidence>
<comment type="similarity">
    <text evidence="2 12">Belongs to the G-protein coupled receptor T2R family.</text>
</comment>
<keyword evidence="9 13" id="KW-0675">Receptor</keyword>
<feature type="transmembrane region" description="Helical" evidence="14">
    <location>
        <begin position="183"/>
        <end position="207"/>
    </location>
</feature>
<evidence type="ECO:0000256" key="4">
    <source>
        <dbReference type="ARBA" id="ARBA00022606"/>
    </source>
</evidence>
<keyword evidence="10" id="KW-0325">Glycoprotein</keyword>
<feature type="transmembrane region" description="Helical" evidence="14">
    <location>
        <begin position="127"/>
        <end position="145"/>
    </location>
</feature>
<dbReference type="GO" id="GO:0033038">
    <property type="term" value="F:bitter taste receptor activity"/>
    <property type="evidence" value="ECO:0007669"/>
    <property type="project" value="InterPro"/>
</dbReference>
<keyword evidence="6 14" id="KW-1133">Transmembrane helix</keyword>
<feature type="transmembrane region" description="Helical" evidence="14">
    <location>
        <begin position="83"/>
        <end position="107"/>
    </location>
</feature>
<keyword evidence="8 13" id="KW-0472">Membrane</keyword>
<keyword evidence="4 13" id="KW-0716">Sensory transduction</keyword>
<feature type="transmembrane region" description="Helical" evidence="14">
    <location>
        <begin position="12"/>
        <end position="36"/>
    </location>
</feature>
<evidence type="ECO:0000256" key="8">
    <source>
        <dbReference type="ARBA" id="ARBA00023136"/>
    </source>
</evidence>
<reference evidence="16" key="1">
    <citation type="submission" date="2025-08" db="UniProtKB">
        <authorList>
            <consortium name="RefSeq"/>
        </authorList>
    </citation>
    <scope>IDENTIFICATION</scope>
</reference>
<organism evidence="15 16">
    <name type="scientific">Octodon degus</name>
    <name type="common">Degu</name>
    <name type="synonym">Sciurus degus</name>
    <dbReference type="NCBI Taxonomy" id="10160"/>
    <lineage>
        <taxon>Eukaryota</taxon>
        <taxon>Metazoa</taxon>
        <taxon>Chordata</taxon>
        <taxon>Craniata</taxon>
        <taxon>Vertebrata</taxon>
        <taxon>Euteleostomi</taxon>
        <taxon>Mammalia</taxon>
        <taxon>Eutheria</taxon>
        <taxon>Euarchontoglires</taxon>
        <taxon>Glires</taxon>
        <taxon>Rodentia</taxon>
        <taxon>Hystricomorpha</taxon>
        <taxon>Octodontidae</taxon>
        <taxon>Octodon</taxon>
    </lineage>
</organism>
<keyword evidence="7 13" id="KW-0297">G-protein coupled receptor</keyword>
<accession>A0A6P6DZM8</accession>
<dbReference type="InParanoid" id="A0A6P6DZM8"/>
<keyword evidence="3 13" id="KW-0919">Taste</keyword>
<dbReference type="FunFam" id="1.20.1070.10:FF:000042">
    <property type="entry name" value="Taste receptor type 2 member 7"/>
    <property type="match status" value="1"/>
</dbReference>
<dbReference type="AlphaFoldDB" id="A0A6P6DZM8"/>
<feature type="transmembrane region" description="Helical" evidence="14">
    <location>
        <begin position="228"/>
        <end position="248"/>
    </location>
</feature>
<dbReference type="Pfam" id="PF05296">
    <property type="entry name" value="TAS2R"/>
    <property type="match status" value="1"/>
</dbReference>
<dbReference type="RefSeq" id="XP_023565228.1">
    <property type="nucleotide sequence ID" value="XM_023709460.1"/>
</dbReference>
<comment type="subcellular location">
    <subcellularLocation>
        <location evidence="1 13">Membrane</location>
        <topology evidence="1 13">Multi-pass membrane protein</topology>
    </subcellularLocation>
</comment>
<dbReference type="GO" id="GO:0016020">
    <property type="term" value="C:membrane"/>
    <property type="evidence" value="ECO:0007669"/>
    <property type="project" value="UniProtKB-SubCell"/>
</dbReference>
<dbReference type="OrthoDB" id="8876749at2759"/>
<evidence type="ECO:0000256" key="12">
    <source>
        <dbReference type="RuleBase" id="RU004423"/>
    </source>
</evidence>
<feature type="transmembrane region" description="Helical" evidence="14">
    <location>
        <begin position="48"/>
        <end position="71"/>
    </location>
</feature>
<evidence type="ECO:0000256" key="11">
    <source>
        <dbReference type="ARBA" id="ARBA00023224"/>
    </source>
</evidence>
<sequence length="311" mass="36214">MSKFVQIMCIVILYVEFITGNLGNGFITVVNFMVWIKRRKITLFDQILTTLAISRICLLWSVAIYILSIFYPGLLPETTAKMVGFSWTVSSHFNIWLTTCLNIFYFFKIANFSKSIFLFLKWRVKQVVSLTFLVSLVLLPLYIILTNPYLDTWINGYERNMSDIFNLINSTQLFKNILLRSSIFAFIPITVSMTTFLLLIFSLWKHLKRMQQSVRESRDVSTTAHIKALQITVAFLLLHVVTSLSFFIQILSFELLDKSFMFLFCHVILFAFLSGHSCVIILGNKKLRQTSFFLLQWLRCWSKNVEPSAPH</sequence>
<evidence type="ECO:0000256" key="2">
    <source>
        <dbReference type="ARBA" id="ARBA00007376"/>
    </source>
</evidence>
<name>A0A6P6DZM8_OCTDE</name>
<dbReference type="InterPro" id="IPR007960">
    <property type="entry name" value="TAS2R"/>
</dbReference>
<feature type="transmembrane region" description="Helical" evidence="14">
    <location>
        <begin position="260"/>
        <end position="282"/>
    </location>
</feature>
<dbReference type="GO" id="GO:0004930">
    <property type="term" value="F:G protein-coupled receptor activity"/>
    <property type="evidence" value="ECO:0007669"/>
    <property type="project" value="UniProtKB-KW"/>
</dbReference>
<keyword evidence="5 13" id="KW-0812">Transmembrane</keyword>
<dbReference type="PANTHER" id="PTHR11394">
    <property type="entry name" value="TASTE RECEPTOR TYPE 2"/>
    <property type="match status" value="1"/>
</dbReference>
<dbReference type="Proteomes" id="UP000515203">
    <property type="component" value="Unplaced"/>
</dbReference>
<dbReference type="SUPFAM" id="SSF81321">
    <property type="entry name" value="Family A G protein-coupled receptor-like"/>
    <property type="match status" value="1"/>
</dbReference>
<evidence type="ECO:0000256" key="13">
    <source>
        <dbReference type="RuleBase" id="RU004424"/>
    </source>
</evidence>
<dbReference type="CDD" id="cd15019">
    <property type="entry name" value="7tm_TAS2R14-like"/>
    <property type="match status" value="1"/>
</dbReference>
<evidence type="ECO:0000256" key="1">
    <source>
        <dbReference type="ARBA" id="ARBA00004141"/>
    </source>
</evidence>
<dbReference type="Gene3D" id="1.20.1070.10">
    <property type="entry name" value="Rhodopsin 7-helix transmembrane proteins"/>
    <property type="match status" value="1"/>
</dbReference>
<gene>
    <name evidence="16" type="primary">LOC101576021</name>
</gene>
<evidence type="ECO:0000256" key="5">
    <source>
        <dbReference type="ARBA" id="ARBA00022692"/>
    </source>
</evidence>
<evidence type="ECO:0000256" key="7">
    <source>
        <dbReference type="ARBA" id="ARBA00023040"/>
    </source>
</evidence>